<sequence>MIANSSKTRLKRNRSGRALAALLMGPAIVVPSILAGSAAFAQESGEIIVTAQRREQAIIDVPISVSVVSAEKVEDLNLSTFTAIAQQAPNFNITFNRGSNATPDLSIRGVRGEGSNGRLNESSVAVYVDEIYLGDETSLSGQMFDVQRIEVLRGPQGTLFGRNTTGGLVHFVSAAPTAEFTGKGSLLLGSDNWVGLNAAVSGGFGEHARTRLAGQFEQHDGHFTNRGTVPGAPKKLAAKKVWSIRSTTDFDIGEASTLRFQVTHSETNSESTPNFGLGIWRDATRALCTQAEIFAAQCVDNTVLGGQPRQVRPRSGDAITELGRDDLAITQNLTSLTAKFETDLGFASLINIANYTQFTSEVGVDGDQSTTPSGLQGSNVQAQLNNQSKQFSEELRLQGSTEGLNWVAGVYYYQDRKRSQTSSTVRNNAGALLQTVRARSRVDTTSGAVFGQADWKFADQLTLSAGARYTIENRELKQAEATHITAAGALPPLDILSGVADPDPVTKDVTGRVSLTWEPTADNSLYASYSRGAKSVSYNTYYSSGGGAVQTPATRAAALAANVALTGPVGQEHLDAFEIGSKNRFLDRKLMLNLAAFYYIFDGKQELLTVADLSGPVPVQTSRFLNIGKAEMYGAELELTYSPNDRWDFSLSGGLLETEITKSPLRITVPRLSTLPAPNNTIPLQGLPIPQTPKWNVNATLAHHIPVSGVGRFTFQAEGRAQAKQNFTLSNDPCVDGSPLARGFSALRWLVEAPMCPACSRGFAWPLALMP</sequence>
<keyword evidence="2 11" id="KW-0813">Transport</keyword>
<dbReference type="Pfam" id="PF07715">
    <property type="entry name" value="Plug"/>
    <property type="match status" value="1"/>
</dbReference>
<dbReference type="InterPro" id="IPR000531">
    <property type="entry name" value="Beta-barrel_TonB"/>
</dbReference>
<evidence type="ECO:0000256" key="4">
    <source>
        <dbReference type="ARBA" id="ARBA00022496"/>
    </source>
</evidence>
<feature type="domain" description="TonB-dependent receptor-like beta-barrel" evidence="13">
    <location>
        <begin position="321"/>
        <end position="709"/>
    </location>
</feature>
<keyword evidence="7" id="KW-0406">Ion transport</keyword>
<dbReference type="InterPro" id="IPR036942">
    <property type="entry name" value="Beta-barrel_TonB_sf"/>
</dbReference>
<dbReference type="PROSITE" id="PS52016">
    <property type="entry name" value="TONB_DEPENDENT_REC_3"/>
    <property type="match status" value="1"/>
</dbReference>
<dbReference type="GO" id="GO:0009279">
    <property type="term" value="C:cell outer membrane"/>
    <property type="evidence" value="ECO:0007669"/>
    <property type="project" value="UniProtKB-SubCell"/>
</dbReference>
<evidence type="ECO:0000256" key="3">
    <source>
        <dbReference type="ARBA" id="ARBA00022452"/>
    </source>
</evidence>
<evidence type="ECO:0000256" key="1">
    <source>
        <dbReference type="ARBA" id="ARBA00004571"/>
    </source>
</evidence>
<dbReference type="EMBL" id="JAMLDX010000030">
    <property type="protein sequence ID" value="MCP3733080.1"/>
    <property type="molecule type" value="Genomic_DNA"/>
</dbReference>
<comment type="similarity">
    <text evidence="11 12">Belongs to the TonB-dependent receptor family.</text>
</comment>
<evidence type="ECO:0000256" key="2">
    <source>
        <dbReference type="ARBA" id="ARBA00022448"/>
    </source>
</evidence>
<reference evidence="15" key="1">
    <citation type="submission" date="2022-05" db="EMBL/GenBank/DDBJ databases">
        <title>Sphingomonas sp. strain MG17 Genome sequencing and assembly.</title>
        <authorList>
            <person name="Kim I."/>
        </authorList>
    </citation>
    <scope>NUCLEOTIDE SEQUENCE</scope>
    <source>
        <strain evidence="15">MG17</strain>
    </source>
</reference>
<evidence type="ECO:0000256" key="10">
    <source>
        <dbReference type="ARBA" id="ARBA00023237"/>
    </source>
</evidence>
<proteinExistence type="inferred from homology"/>
<keyword evidence="4" id="KW-0410">Iron transport</keyword>
<dbReference type="GO" id="GO:0006826">
    <property type="term" value="P:iron ion transport"/>
    <property type="evidence" value="ECO:0007669"/>
    <property type="project" value="UniProtKB-KW"/>
</dbReference>
<protein>
    <submittedName>
        <fullName evidence="15">TonB-dependent receptor</fullName>
    </submittedName>
</protein>
<accession>A0A9X2HW37</accession>
<evidence type="ECO:0000256" key="11">
    <source>
        <dbReference type="PROSITE-ProRule" id="PRU01360"/>
    </source>
</evidence>
<keyword evidence="10 11" id="KW-0998">Cell outer membrane</keyword>
<dbReference type="InterPro" id="IPR012910">
    <property type="entry name" value="Plug_dom"/>
</dbReference>
<evidence type="ECO:0000256" key="8">
    <source>
        <dbReference type="ARBA" id="ARBA00023077"/>
    </source>
</evidence>
<evidence type="ECO:0000313" key="15">
    <source>
        <dbReference type="EMBL" id="MCP3733080.1"/>
    </source>
</evidence>
<comment type="subcellular location">
    <subcellularLocation>
        <location evidence="1 11">Cell outer membrane</location>
        <topology evidence="1 11">Multi-pass membrane protein</topology>
    </subcellularLocation>
</comment>
<dbReference type="SUPFAM" id="SSF56935">
    <property type="entry name" value="Porins"/>
    <property type="match status" value="1"/>
</dbReference>
<evidence type="ECO:0000256" key="9">
    <source>
        <dbReference type="ARBA" id="ARBA00023136"/>
    </source>
</evidence>
<keyword evidence="15" id="KW-0675">Receptor</keyword>
<dbReference type="InterPro" id="IPR039426">
    <property type="entry name" value="TonB-dep_rcpt-like"/>
</dbReference>
<dbReference type="Gene3D" id="2.40.170.20">
    <property type="entry name" value="TonB-dependent receptor, beta-barrel domain"/>
    <property type="match status" value="1"/>
</dbReference>
<feature type="non-terminal residue" evidence="15">
    <location>
        <position position="771"/>
    </location>
</feature>
<evidence type="ECO:0000259" key="14">
    <source>
        <dbReference type="Pfam" id="PF07715"/>
    </source>
</evidence>
<keyword evidence="6" id="KW-0408">Iron</keyword>
<evidence type="ECO:0000256" key="12">
    <source>
        <dbReference type="RuleBase" id="RU003357"/>
    </source>
</evidence>
<evidence type="ECO:0000313" key="16">
    <source>
        <dbReference type="Proteomes" id="UP001139451"/>
    </source>
</evidence>
<dbReference type="Pfam" id="PF00593">
    <property type="entry name" value="TonB_dep_Rec_b-barrel"/>
    <property type="match status" value="1"/>
</dbReference>
<organism evidence="15 16">
    <name type="scientific">Sphingomonas tagetis</name>
    <dbReference type="NCBI Taxonomy" id="2949092"/>
    <lineage>
        <taxon>Bacteria</taxon>
        <taxon>Pseudomonadati</taxon>
        <taxon>Pseudomonadota</taxon>
        <taxon>Alphaproteobacteria</taxon>
        <taxon>Sphingomonadales</taxon>
        <taxon>Sphingomonadaceae</taxon>
        <taxon>Sphingomonas</taxon>
    </lineage>
</organism>
<dbReference type="PANTHER" id="PTHR32552:SF81">
    <property type="entry name" value="TONB-DEPENDENT OUTER MEMBRANE RECEPTOR"/>
    <property type="match status" value="1"/>
</dbReference>
<keyword evidence="5 11" id="KW-0812">Transmembrane</keyword>
<keyword evidence="3 11" id="KW-1134">Transmembrane beta strand</keyword>
<dbReference type="Proteomes" id="UP001139451">
    <property type="component" value="Unassembled WGS sequence"/>
</dbReference>
<name>A0A9X2HW37_9SPHN</name>
<keyword evidence="8 12" id="KW-0798">TonB box</keyword>
<evidence type="ECO:0000256" key="7">
    <source>
        <dbReference type="ARBA" id="ARBA00023065"/>
    </source>
</evidence>
<gene>
    <name evidence="15" type="ORF">M9978_21985</name>
</gene>
<feature type="domain" description="TonB-dependent receptor plug" evidence="14">
    <location>
        <begin position="59"/>
        <end position="167"/>
    </location>
</feature>
<evidence type="ECO:0000256" key="5">
    <source>
        <dbReference type="ARBA" id="ARBA00022692"/>
    </source>
</evidence>
<comment type="caution">
    <text evidence="15">The sequence shown here is derived from an EMBL/GenBank/DDBJ whole genome shotgun (WGS) entry which is preliminary data.</text>
</comment>
<keyword evidence="16" id="KW-1185">Reference proteome</keyword>
<dbReference type="RefSeq" id="WP_254297157.1">
    <property type="nucleotide sequence ID" value="NZ_JAMLDX010000030.1"/>
</dbReference>
<keyword evidence="9 11" id="KW-0472">Membrane</keyword>
<evidence type="ECO:0000259" key="13">
    <source>
        <dbReference type="Pfam" id="PF00593"/>
    </source>
</evidence>
<dbReference type="PANTHER" id="PTHR32552">
    <property type="entry name" value="FERRICHROME IRON RECEPTOR-RELATED"/>
    <property type="match status" value="1"/>
</dbReference>
<evidence type="ECO:0000256" key="6">
    <source>
        <dbReference type="ARBA" id="ARBA00023004"/>
    </source>
</evidence>
<dbReference type="AlphaFoldDB" id="A0A9X2HW37"/>